<protein>
    <recommendedName>
        <fullName evidence="6">t-SNARE coiled-coil homology domain-containing protein</fullName>
    </recommendedName>
</protein>
<dbReference type="GO" id="GO:0031201">
    <property type="term" value="C:SNARE complex"/>
    <property type="evidence" value="ECO:0007669"/>
    <property type="project" value="TreeGrafter"/>
</dbReference>
<sequence length="273" mass="30358">MGDVAVDMGASGDDLSRESKKVQGLIFQMTTSVSSFKRAVDSLGTGKDTRELRAKLNKQRESIGRTAKECSLAVKRLAQSVTNSDDDGRSTHVTQHQKLVKDFHVVLKDFQKAQRTCAERESTFLPQRDPARSPSRSYGAADDTEATRGEYQGAQEQQALLQDSRRQELMSNEGEMEYNNALIAEREQGIAEIQQQIGEVNEIFQDLAVLVNEQGQMIDDIEANIVSTAVRTKDARRELTKADKSQKAARNKMICLAIVIAVVLIVLILFLLQ</sequence>
<feature type="domain" description="T-SNARE coiled-coil homology" evidence="6">
    <location>
        <begin position="180"/>
        <end position="242"/>
    </location>
</feature>
<dbReference type="CDD" id="cd15840">
    <property type="entry name" value="SNARE_Qa"/>
    <property type="match status" value="1"/>
</dbReference>
<evidence type="ECO:0000256" key="1">
    <source>
        <dbReference type="ARBA" id="ARBA00009063"/>
    </source>
</evidence>
<dbReference type="InterPro" id="IPR006011">
    <property type="entry name" value="Syntaxin_N"/>
</dbReference>
<dbReference type="Pfam" id="PF05739">
    <property type="entry name" value="SNARE"/>
    <property type="match status" value="1"/>
</dbReference>
<dbReference type="InterPro" id="IPR045242">
    <property type="entry name" value="Syntaxin"/>
</dbReference>
<gene>
    <name evidence="7" type="ORF">MSP1404_LOCUS8739</name>
</gene>
<dbReference type="Gene3D" id="1.20.5.110">
    <property type="match status" value="1"/>
</dbReference>
<evidence type="ECO:0000256" key="5">
    <source>
        <dbReference type="SAM" id="Phobius"/>
    </source>
</evidence>
<evidence type="ECO:0000256" key="2">
    <source>
        <dbReference type="ARBA" id="ARBA00022927"/>
    </source>
</evidence>
<keyword evidence="2" id="KW-0653">Protein transport</keyword>
<feature type="region of interest" description="Disordered" evidence="4">
    <location>
        <begin position="118"/>
        <end position="156"/>
    </location>
</feature>
<dbReference type="GO" id="GO:0012505">
    <property type="term" value="C:endomembrane system"/>
    <property type="evidence" value="ECO:0007669"/>
    <property type="project" value="TreeGrafter"/>
</dbReference>
<dbReference type="PROSITE" id="PS00914">
    <property type="entry name" value="SYNTAXIN"/>
    <property type="match status" value="1"/>
</dbReference>
<reference evidence="7" key="1">
    <citation type="submission" date="2021-01" db="EMBL/GenBank/DDBJ databases">
        <authorList>
            <person name="Corre E."/>
            <person name="Pelletier E."/>
            <person name="Niang G."/>
            <person name="Scheremetjew M."/>
            <person name="Finn R."/>
            <person name="Kale V."/>
            <person name="Holt S."/>
            <person name="Cochrane G."/>
            <person name="Meng A."/>
            <person name="Brown T."/>
            <person name="Cohen L."/>
        </authorList>
    </citation>
    <scope>NUCLEOTIDE SEQUENCE</scope>
    <source>
        <strain evidence="7">CCMP494</strain>
    </source>
</reference>
<accession>A0A7S0PQS3</accession>
<dbReference type="SMART" id="SM00397">
    <property type="entry name" value="t_SNARE"/>
    <property type="match status" value="1"/>
</dbReference>
<dbReference type="AlphaFoldDB" id="A0A7S0PQS3"/>
<feature type="transmembrane region" description="Helical" evidence="5">
    <location>
        <begin position="253"/>
        <end position="272"/>
    </location>
</feature>
<dbReference type="InterPro" id="IPR000727">
    <property type="entry name" value="T_SNARE_dom"/>
</dbReference>
<dbReference type="Pfam" id="PF14523">
    <property type="entry name" value="Syntaxin_2"/>
    <property type="match status" value="1"/>
</dbReference>
<dbReference type="PANTHER" id="PTHR19957">
    <property type="entry name" value="SYNTAXIN"/>
    <property type="match status" value="1"/>
</dbReference>
<keyword evidence="2" id="KW-0813">Transport</keyword>
<dbReference type="PANTHER" id="PTHR19957:SF38">
    <property type="entry name" value="LD27581P"/>
    <property type="match status" value="1"/>
</dbReference>
<evidence type="ECO:0000259" key="6">
    <source>
        <dbReference type="PROSITE" id="PS50192"/>
    </source>
</evidence>
<dbReference type="GO" id="GO:0000149">
    <property type="term" value="F:SNARE binding"/>
    <property type="evidence" value="ECO:0007669"/>
    <property type="project" value="TreeGrafter"/>
</dbReference>
<name>A0A7S0PQS3_MICPS</name>
<evidence type="ECO:0000256" key="3">
    <source>
        <dbReference type="RuleBase" id="RU003858"/>
    </source>
</evidence>
<dbReference type="PROSITE" id="PS50192">
    <property type="entry name" value="T_SNARE"/>
    <property type="match status" value="1"/>
</dbReference>
<dbReference type="GO" id="GO:0006886">
    <property type="term" value="P:intracellular protein transport"/>
    <property type="evidence" value="ECO:0007669"/>
    <property type="project" value="InterPro"/>
</dbReference>
<dbReference type="GO" id="GO:0006906">
    <property type="term" value="P:vesicle fusion"/>
    <property type="evidence" value="ECO:0007669"/>
    <property type="project" value="TreeGrafter"/>
</dbReference>
<dbReference type="Gene3D" id="1.20.58.70">
    <property type="match status" value="1"/>
</dbReference>
<keyword evidence="5" id="KW-0472">Membrane</keyword>
<dbReference type="SUPFAM" id="SSF47661">
    <property type="entry name" value="t-snare proteins"/>
    <property type="match status" value="1"/>
</dbReference>
<dbReference type="InterPro" id="IPR010989">
    <property type="entry name" value="SNARE"/>
</dbReference>
<dbReference type="InterPro" id="IPR006012">
    <property type="entry name" value="Syntaxin/epimorphin_CS"/>
</dbReference>
<proteinExistence type="inferred from homology"/>
<dbReference type="GO" id="GO:0048278">
    <property type="term" value="P:vesicle docking"/>
    <property type="evidence" value="ECO:0007669"/>
    <property type="project" value="TreeGrafter"/>
</dbReference>
<dbReference type="EMBL" id="HBEV01011286">
    <property type="protein sequence ID" value="CAD8591335.1"/>
    <property type="molecule type" value="Transcribed_RNA"/>
</dbReference>
<organism evidence="7">
    <name type="scientific">Micromonas pusilla</name>
    <name type="common">Picoplanktonic green alga</name>
    <name type="synonym">Chromulina pusilla</name>
    <dbReference type="NCBI Taxonomy" id="38833"/>
    <lineage>
        <taxon>Eukaryota</taxon>
        <taxon>Viridiplantae</taxon>
        <taxon>Chlorophyta</taxon>
        <taxon>Mamiellophyceae</taxon>
        <taxon>Mamiellales</taxon>
        <taxon>Mamiellaceae</taxon>
        <taxon>Micromonas</taxon>
    </lineage>
</organism>
<dbReference type="SMART" id="SM00503">
    <property type="entry name" value="SynN"/>
    <property type="match status" value="1"/>
</dbReference>
<dbReference type="GO" id="GO:0005484">
    <property type="term" value="F:SNAP receptor activity"/>
    <property type="evidence" value="ECO:0007669"/>
    <property type="project" value="InterPro"/>
</dbReference>
<keyword evidence="5" id="KW-0812">Transmembrane</keyword>
<dbReference type="FunFam" id="1.20.5.110:FF:000059">
    <property type="entry name" value="Related to syntaxin 12"/>
    <property type="match status" value="1"/>
</dbReference>
<keyword evidence="5" id="KW-1133">Transmembrane helix</keyword>
<comment type="similarity">
    <text evidence="1 3">Belongs to the syntaxin family.</text>
</comment>
<evidence type="ECO:0000256" key="4">
    <source>
        <dbReference type="SAM" id="MobiDB-lite"/>
    </source>
</evidence>
<evidence type="ECO:0000313" key="7">
    <source>
        <dbReference type="EMBL" id="CAD8591335.1"/>
    </source>
</evidence>